<dbReference type="EMBL" id="JBEVYD010000009">
    <property type="protein sequence ID" value="KAL3230691.1"/>
    <property type="molecule type" value="Genomic_DNA"/>
</dbReference>
<dbReference type="PROSITE" id="PS50102">
    <property type="entry name" value="RRM"/>
    <property type="match status" value="3"/>
</dbReference>
<gene>
    <name evidence="6" type="ORF">RNJ44_01140</name>
</gene>
<reference evidence="6 7" key="1">
    <citation type="submission" date="2024-05" db="EMBL/GenBank/DDBJ databases">
        <title>Long read based assembly of the Candida bracarensis genome reveals expanded adhesin content.</title>
        <authorList>
            <person name="Marcet-Houben M."/>
            <person name="Ksiezopolska E."/>
            <person name="Gabaldon T."/>
        </authorList>
    </citation>
    <scope>NUCLEOTIDE SEQUENCE [LARGE SCALE GENOMIC DNA]</scope>
    <source>
        <strain evidence="6 7">CBM6</strain>
    </source>
</reference>
<protein>
    <submittedName>
        <fullName evidence="6">RNA-binding protein</fullName>
    </submittedName>
</protein>
<dbReference type="InterPro" id="IPR035979">
    <property type="entry name" value="RBD_domain_sf"/>
</dbReference>
<keyword evidence="7" id="KW-1185">Reference proteome</keyword>
<evidence type="ECO:0000256" key="4">
    <source>
        <dbReference type="SAM" id="MobiDB-lite"/>
    </source>
</evidence>
<dbReference type="Gene3D" id="3.30.70.330">
    <property type="match status" value="3"/>
</dbReference>
<evidence type="ECO:0000313" key="6">
    <source>
        <dbReference type="EMBL" id="KAL3230691.1"/>
    </source>
</evidence>
<evidence type="ECO:0000313" key="7">
    <source>
        <dbReference type="Proteomes" id="UP001623330"/>
    </source>
</evidence>
<sequence>MSNHSQLELLANTNQLTVRLKPCSDDLLSEIHSCIHKCKGTLVPQKSIEPYERMNESSRKTYLKDIEYATIVDKLLACSKNSLGPEDDYDTVIQCNFKNVFNLKNCSKDIQDIITKEEEKDTIEFWSISMNNNTLSHPGNLFIGGIPKNTSLIQLINKFKEYGSIVTLKLIFDNKNVGYGFLSYLLGSQAAKCIKDLNGTTLTNKDNDKSTLFINYHIERKERERLLLTHDQHSPSNSTISGNTFIYNDHRRRASTASHSSKKCNYYLSNDELDDEFDCVFIGNLPITNFDEDEFVEFLTEIITEKIPDITINSYYFPFNTVLNQYKGYGFVKVDNNDKAKILIHEINVSEFKFKDMRLIANKASQSNSNVTQPYFNSYNNGNNGTFTKSAPKMYSSPPSSYGSSIHNVPNLKNYTYRYPVPNNNQAPVKPLPYLFGLPLPLSNQQESNIYVKHIPLDWSDNNLFDFYRPFGNIISCKIITVGGSSKEEEYSNDEQDLPYGISRGYGFVYFENPLDAANAVMATDGYFFEFTNQRLSVSYAQKKNKSKHEENSSKKLDTGHSGGSINGNLFQNKFYRKYNKKFLAALLASPYYESFASKGAYRMTPPVPPAGVPSAGHPHPGIMPFPVIPTGPISIVPPAGPPGASWYTYPLYSQYNMDGGMDNLM</sequence>
<feature type="domain" description="RRM" evidence="5">
    <location>
        <begin position="278"/>
        <end position="366"/>
    </location>
</feature>
<name>A0ABR4NRA5_9SACH</name>
<feature type="region of interest" description="Disordered" evidence="4">
    <location>
        <begin position="542"/>
        <end position="563"/>
    </location>
</feature>
<feature type="domain" description="RRM" evidence="5">
    <location>
        <begin position="139"/>
        <end position="219"/>
    </location>
</feature>
<dbReference type="PANTHER" id="PTHR24012">
    <property type="entry name" value="RNA BINDING PROTEIN"/>
    <property type="match status" value="1"/>
</dbReference>
<proteinExistence type="predicted"/>
<accession>A0ABR4NRA5</accession>
<evidence type="ECO:0000259" key="5">
    <source>
        <dbReference type="PROSITE" id="PS50102"/>
    </source>
</evidence>
<dbReference type="InterPro" id="IPR012677">
    <property type="entry name" value="Nucleotide-bd_a/b_plait_sf"/>
</dbReference>
<feature type="compositionally biased region" description="Basic and acidic residues" evidence="4">
    <location>
        <begin position="548"/>
        <end position="559"/>
    </location>
</feature>
<dbReference type="SMART" id="SM00360">
    <property type="entry name" value="RRM"/>
    <property type="match status" value="3"/>
</dbReference>
<dbReference type="CDD" id="cd00590">
    <property type="entry name" value="RRM_SF"/>
    <property type="match status" value="1"/>
</dbReference>
<organism evidence="6 7">
    <name type="scientific">Nakaseomyces bracarensis</name>
    <dbReference type="NCBI Taxonomy" id="273131"/>
    <lineage>
        <taxon>Eukaryota</taxon>
        <taxon>Fungi</taxon>
        <taxon>Dikarya</taxon>
        <taxon>Ascomycota</taxon>
        <taxon>Saccharomycotina</taxon>
        <taxon>Saccharomycetes</taxon>
        <taxon>Saccharomycetales</taxon>
        <taxon>Saccharomycetaceae</taxon>
        <taxon>Nakaseomyces</taxon>
    </lineage>
</organism>
<dbReference type="Pfam" id="PF00076">
    <property type="entry name" value="RRM_1"/>
    <property type="match status" value="1"/>
</dbReference>
<dbReference type="SUPFAM" id="SSF54928">
    <property type="entry name" value="RNA-binding domain, RBD"/>
    <property type="match status" value="2"/>
</dbReference>
<evidence type="ECO:0000256" key="3">
    <source>
        <dbReference type="PROSITE-ProRule" id="PRU00176"/>
    </source>
</evidence>
<evidence type="ECO:0000256" key="1">
    <source>
        <dbReference type="ARBA" id="ARBA00022737"/>
    </source>
</evidence>
<comment type="caution">
    <text evidence="6">The sequence shown here is derived from an EMBL/GenBank/DDBJ whole genome shotgun (WGS) entry which is preliminary data.</text>
</comment>
<keyword evidence="2 3" id="KW-0694">RNA-binding</keyword>
<dbReference type="Proteomes" id="UP001623330">
    <property type="component" value="Unassembled WGS sequence"/>
</dbReference>
<evidence type="ECO:0000256" key="2">
    <source>
        <dbReference type="ARBA" id="ARBA00022884"/>
    </source>
</evidence>
<dbReference type="InterPro" id="IPR000504">
    <property type="entry name" value="RRM_dom"/>
</dbReference>
<keyword evidence="1" id="KW-0677">Repeat</keyword>
<feature type="domain" description="RRM" evidence="5">
    <location>
        <begin position="448"/>
        <end position="543"/>
    </location>
</feature>